<proteinExistence type="predicted"/>
<feature type="coiled-coil region" evidence="1">
    <location>
        <begin position="139"/>
        <end position="166"/>
    </location>
</feature>
<protein>
    <submittedName>
        <fullName evidence="2">DNA alkylation repair enzyme family protein</fullName>
    </submittedName>
</protein>
<dbReference type="PANTHER" id="PTHR41291:SF1">
    <property type="entry name" value="DNA ALKYLATION REPAIR PROTEIN"/>
    <property type="match status" value="1"/>
</dbReference>
<dbReference type="Proteomes" id="UP000031366">
    <property type="component" value="Unassembled WGS sequence"/>
</dbReference>
<dbReference type="EMBL" id="AYSO01000017">
    <property type="protein sequence ID" value="KIE46383.1"/>
    <property type="molecule type" value="Genomic_DNA"/>
</dbReference>
<keyword evidence="3" id="KW-1185">Reference proteome</keyword>
<evidence type="ECO:0000313" key="3">
    <source>
        <dbReference type="Proteomes" id="UP000031366"/>
    </source>
</evidence>
<evidence type="ECO:0000313" key="2">
    <source>
        <dbReference type="EMBL" id="KIE46383.1"/>
    </source>
</evidence>
<dbReference type="Pfam" id="PF08713">
    <property type="entry name" value="DNA_alkylation"/>
    <property type="match status" value="1"/>
</dbReference>
<dbReference type="RefSeq" id="WP_039633567.1">
    <property type="nucleotide sequence ID" value="NZ_AYSO01000017.1"/>
</dbReference>
<keyword evidence="1" id="KW-0175">Coiled coil</keyword>
<comment type="caution">
    <text evidence="2">The sequence shown here is derived from an EMBL/GenBank/DDBJ whole genome shotgun (WGS) entry which is preliminary data.</text>
</comment>
<gene>
    <name evidence="2" type="ORF">U732_1733</name>
</gene>
<organism evidence="2 3">
    <name type="scientific">Clostridium argentinense CDC 2741</name>
    <dbReference type="NCBI Taxonomy" id="1418104"/>
    <lineage>
        <taxon>Bacteria</taxon>
        <taxon>Bacillati</taxon>
        <taxon>Bacillota</taxon>
        <taxon>Clostridia</taxon>
        <taxon>Eubacteriales</taxon>
        <taxon>Clostridiaceae</taxon>
        <taxon>Clostridium</taxon>
    </lineage>
</organism>
<dbReference type="InterPro" id="IPR014825">
    <property type="entry name" value="DNA_alkylation"/>
</dbReference>
<accession>A0A0C1U4A5</accession>
<reference evidence="2 3" key="1">
    <citation type="journal article" date="2015" name="Infect. Genet. Evol.">
        <title>Genomic sequences of six botulinum neurotoxin-producing strains representing three clostridial species illustrate the mobility and diversity of botulinum neurotoxin genes.</title>
        <authorList>
            <person name="Smith T.J."/>
            <person name="Hill K.K."/>
            <person name="Xie G."/>
            <person name="Foley B.T."/>
            <person name="Williamson C.H."/>
            <person name="Foster J.T."/>
            <person name="Johnson S.L."/>
            <person name="Chertkov O."/>
            <person name="Teshima H."/>
            <person name="Gibbons H.S."/>
            <person name="Johnsky L.A."/>
            <person name="Karavis M.A."/>
            <person name="Smith L.A."/>
        </authorList>
    </citation>
    <scope>NUCLEOTIDE SEQUENCE [LARGE SCALE GENOMIC DNA]</scope>
    <source>
        <strain evidence="2 3">CDC 2741</strain>
    </source>
</reference>
<dbReference type="SUPFAM" id="SSF48371">
    <property type="entry name" value="ARM repeat"/>
    <property type="match status" value="1"/>
</dbReference>
<dbReference type="InterPro" id="IPR016024">
    <property type="entry name" value="ARM-type_fold"/>
</dbReference>
<dbReference type="PANTHER" id="PTHR41291">
    <property type="entry name" value="DNA ALKYLATION REPAIR PROTEIN"/>
    <property type="match status" value="1"/>
</dbReference>
<dbReference type="OrthoDB" id="9801369at2"/>
<dbReference type="Gene3D" id="1.25.10.90">
    <property type="match status" value="1"/>
</dbReference>
<sequence length="235" mass="26639">MTKDEVMIYLKEHGNEQTKKIYLSHGAKEPLYGVKLGDLKLLKKKIKTNHNLALELYNTGNSDAMYLAGLIEDPKEVSIEQMDEWIKAANWDMLSDRCVAVVAAKTPFGFEIARKWLNSSEELIVCAGYAIYCTLFTILDDSEIDLEEVKNILNKIANNIHNEKIRLQNSMNNFVIMAGIYIKPLHEFALEIAERIGKIDPILAKNSCNTQTAAEYLKKYAEKGKIGIKIKNLGR</sequence>
<dbReference type="AlphaFoldDB" id="A0A0C1U4A5"/>
<evidence type="ECO:0000256" key="1">
    <source>
        <dbReference type="SAM" id="Coils"/>
    </source>
</evidence>
<name>A0A0C1U4A5_9CLOT</name>